<protein>
    <submittedName>
        <fullName evidence="1">Uncharacterized protein</fullName>
    </submittedName>
</protein>
<accession>A0ACB8DGG4</accession>
<sequence>MPSSEARTKRPWLSCRTRLWLRKKPDYRTRRRAEPSSTGPARQRSFVPSMGNDHSHPSSEERSRKARVHRQRRQFKGDPYVTYVDVAEYPAGGLFAVAAMNGRDNSLTLAASVRAETPAAAETIAAALVIKQHDRSRGSTSSPFPSTPFGRPPMTSAALPHVPAAVPLPRPPAELLLLFWRSAATPRFPGNAVGVCLLRGVVHRLRQLLTKSTVNFVQPHQFCFHRTPKAARHPRIPISSSDFPFRPRVADAEPNGYVGARVRMDRSCKMTNLSAQRGYDPDAMAWATIPVPEGQQSAVADPIRNEELFRMDPPRVRHKDPARSAASLQRRGSLSLYLDHTQNTLSSSSSLVSRWRYETSFNVARSAPPSSLVGVRKAATLNLLLSPEQNLIIASTREAQTADQLLGDFELQTYKGKMAAHGHLKQHGEDFCYGVVTVANHETTDTLRQALQWRADELLDIRKFGTSNKARLTFAGRVKPRYIHYNSEITIVQTYYRTIPACGLCGTVGDRADSCPNPANAKYSLCGQQTELVEVVRTPHECNPKCAVYGGSHATNSRECTAKYRQPKMTTPQQSGLPKSGKKTRHHAAFSHGGSRYVDVTTQQAPPRGGDVKGQAAQQQPPHDGKGNRGQQQQQRKDRTEIWQRANAVKYGKQEIRKRTEPLSAKIASLEAQLSNPPSAPTSPSASNAESMDSEITLPKPSGHDSFETMEARLSAKMELLIGTAMAQMLAKIDELITSKDNQAVAAQLRTLRKAGPLRDVFGNPSKFSRRIVDIDDDEDCTLAGLDAKTLLHSLLTPNLTMAGTPKVRRSAPSKSASPIIITQWIYRGLHSRTKRVDLRLFLSTFEHLPAVVALQEPGKGATLTNYSTFHQDPSSCLCVHRNYTANKVDLDLQTDYSYVMVTLLPLRKQDPSIHILSVYCSPKLQNFSFADLFSRALRVAGRDPLLIVGHFNAPSRVWGYRREEKRGRKLAELTDSLTRSAHLVPRSAGSWIWTPDSLERERPLERERVLEALRPLEDERSMERPLEEAWSWQPPSLRRGLRTDS</sequence>
<evidence type="ECO:0000313" key="2">
    <source>
        <dbReference type="Proteomes" id="UP000821865"/>
    </source>
</evidence>
<comment type="caution">
    <text evidence="1">The sequence shown here is derived from an EMBL/GenBank/DDBJ whole genome shotgun (WGS) entry which is preliminary data.</text>
</comment>
<evidence type="ECO:0000313" key="1">
    <source>
        <dbReference type="EMBL" id="KAH7967083.1"/>
    </source>
</evidence>
<keyword evidence="2" id="KW-1185">Reference proteome</keyword>
<gene>
    <name evidence="1" type="ORF">HPB49_022449</name>
</gene>
<organism evidence="1 2">
    <name type="scientific">Dermacentor silvarum</name>
    <name type="common">Tick</name>
    <dbReference type="NCBI Taxonomy" id="543639"/>
    <lineage>
        <taxon>Eukaryota</taxon>
        <taxon>Metazoa</taxon>
        <taxon>Ecdysozoa</taxon>
        <taxon>Arthropoda</taxon>
        <taxon>Chelicerata</taxon>
        <taxon>Arachnida</taxon>
        <taxon>Acari</taxon>
        <taxon>Parasitiformes</taxon>
        <taxon>Ixodida</taxon>
        <taxon>Ixodoidea</taxon>
        <taxon>Ixodidae</taxon>
        <taxon>Rhipicephalinae</taxon>
        <taxon>Dermacentor</taxon>
    </lineage>
</organism>
<reference evidence="1" key="1">
    <citation type="submission" date="2020-05" db="EMBL/GenBank/DDBJ databases">
        <title>Large-scale comparative analyses of tick genomes elucidate their genetic diversity and vector capacities.</title>
        <authorList>
            <person name="Jia N."/>
            <person name="Wang J."/>
            <person name="Shi W."/>
            <person name="Du L."/>
            <person name="Sun Y."/>
            <person name="Zhan W."/>
            <person name="Jiang J."/>
            <person name="Wang Q."/>
            <person name="Zhang B."/>
            <person name="Ji P."/>
            <person name="Sakyi L.B."/>
            <person name="Cui X."/>
            <person name="Yuan T."/>
            <person name="Jiang B."/>
            <person name="Yang W."/>
            <person name="Lam T.T.-Y."/>
            <person name="Chang Q."/>
            <person name="Ding S."/>
            <person name="Wang X."/>
            <person name="Zhu J."/>
            <person name="Ruan X."/>
            <person name="Zhao L."/>
            <person name="Wei J."/>
            <person name="Que T."/>
            <person name="Du C."/>
            <person name="Cheng J."/>
            <person name="Dai P."/>
            <person name="Han X."/>
            <person name="Huang E."/>
            <person name="Gao Y."/>
            <person name="Liu J."/>
            <person name="Shao H."/>
            <person name="Ye R."/>
            <person name="Li L."/>
            <person name="Wei W."/>
            <person name="Wang X."/>
            <person name="Wang C."/>
            <person name="Yang T."/>
            <person name="Huo Q."/>
            <person name="Li W."/>
            <person name="Guo W."/>
            <person name="Chen H."/>
            <person name="Zhou L."/>
            <person name="Ni X."/>
            <person name="Tian J."/>
            <person name="Zhou Y."/>
            <person name="Sheng Y."/>
            <person name="Liu T."/>
            <person name="Pan Y."/>
            <person name="Xia L."/>
            <person name="Li J."/>
            <person name="Zhao F."/>
            <person name="Cao W."/>
        </authorList>
    </citation>
    <scope>NUCLEOTIDE SEQUENCE</scope>
    <source>
        <strain evidence="1">Dsil-2018</strain>
    </source>
</reference>
<name>A0ACB8DGG4_DERSI</name>
<proteinExistence type="predicted"/>
<dbReference type="EMBL" id="CM023471">
    <property type="protein sequence ID" value="KAH7967083.1"/>
    <property type="molecule type" value="Genomic_DNA"/>
</dbReference>
<dbReference type="Proteomes" id="UP000821865">
    <property type="component" value="Chromosome 2"/>
</dbReference>